<name>A0A929MVV4_ABIDE</name>
<dbReference type="Pfam" id="PF16938">
    <property type="entry name" value="Phage_holin_Dp1"/>
    <property type="match status" value="1"/>
</dbReference>
<sequence length="75" mass="8211">MNLENRYYDALKWLVLIFLPALAVLASGLGDLYGWAPTSQLVATINLVAVFLGALIQKSSLDYWKKGGDDHGTGR</sequence>
<feature type="transmembrane region" description="Helical" evidence="1">
    <location>
        <begin position="40"/>
        <end position="56"/>
    </location>
</feature>
<dbReference type="AlphaFoldDB" id="A0A929MVV4"/>
<comment type="caution">
    <text evidence="2">The sequence shown here is derived from an EMBL/GenBank/DDBJ whole genome shotgun (WGS) entry which is preliminary data.</text>
</comment>
<evidence type="ECO:0000313" key="2">
    <source>
        <dbReference type="EMBL" id="MBF0935595.1"/>
    </source>
</evidence>
<dbReference type="EMBL" id="JABZFV010000298">
    <property type="protein sequence ID" value="MBF0935595.1"/>
    <property type="molecule type" value="Genomic_DNA"/>
</dbReference>
<proteinExistence type="predicted"/>
<organism evidence="2 3">
    <name type="scientific">Abiotrophia defectiva</name>
    <name type="common">Streptococcus defectivus</name>
    <dbReference type="NCBI Taxonomy" id="46125"/>
    <lineage>
        <taxon>Bacteria</taxon>
        <taxon>Bacillati</taxon>
        <taxon>Bacillota</taxon>
        <taxon>Bacilli</taxon>
        <taxon>Lactobacillales</taxon>
        <taxon>Aerococcaceae</taxon>
        <taxon>Abiotrophia</taxon>
    </lineage>
</organism>
<dbReference type="InterPro" id="IPR031612">
    <property type="entry name" value="Phage_holin_Dp1"/>
</dbReference>
<dbReference type="Proteomes" id="UP000757900">
    <property type="component" value="Unassembled WGS sequence"/>
</dbReference>
<keyword evidence="1" id="KW-1133">Transmembrane helix</keyword>
<reference evidence="2" key="1">
    <citation type="submission" date="2020-04" db="EMBL/GenBank/DDBJ databases">
        <title>Deep metagenomics examines the oral microbiome during advanced dental caries in children, revealing novel taxa and co-occurrences with host molecules.</title>
        <authorList>
            <person name="Baker J.L."/>
            <person name="Morton J.T."/>
            <person name="Dinis M."/>
            <person name="Alvarez R."/>
            <person name="Tran N.C."/>
            <person name="Knight R."/>
            <person name="Edlund A."/>
        </authorList>
    </citation>
    <scope>NUCLEOTIDE SEQUENCE</scope>
    <source>
        <strain evidence="2">JCVI_23_bin.16</strain>
    </source>
</reference>
<keyword evidence="1" id="KW-0812">Transmembrane</keyword>
<evidence type="ECO:0000256" key="1">
    <source>
        <dbReference type="SAM" id="Phobius"/>
    </source>
</evidence>
<protein>
    <submittedName>
        <fullName evidence="2">Holin</fullName>
    </submittedName>
</protein>
<accession>A0A929MVV4</accession>
<evidence type="ECO:0000313" key="3">
    <source>
        <dbReference type="Proteomes" id="UP000757900"/>
    </source>
</evidence>
<keyword evidence="1" id="KW-0472">Membrane</keyword>
<gene>
    <name evidence="2" type="ORF">HXK00_08175</name>
</gene>
<dbReference type="RefSeq" id="WP_291429294.1">
    <property type="nucleotide sequence ID" value="NZ_CAUTAT010000013.1"/>
</dbReference>